<evidence type="ECO:0000256" key="3">
    <source>
        <dbReference type="ARBA" id="ARBA00017306"/>
    </source>
</evidence>
<feature type="compositionally biased region" description="Basic residues" evidence="9">
    <location>
        <begin position="175"/>
        <end position="193"/>
    </location>
</feature>
<reference evidence="11" key="1">
    <citation type="submission" date="2020-11" db="EMBL/GenBank/DDBJ databases">
        <title>Kefir isolates.</title>
        <authorList>
            <person name="Marcisauskas S."/>
            <person name="Kim Y."/>
            <person name="Blasche S."/>
        </authorList>
    </citation>
    <scope>NUCLEOTIDE SEQUENCE</scope>
    <source>
        <strain evidence="11">Olga-1</strain>
    </source>
</reference>
<dbReference type="OrthoDB" id="21060at2759"/>
<dbReference type="GO" id="GO:0016251">
    <property type="term" value="F:RNA polymerase II general transcription initiation factor activity"/>
    <property type="evidence" value="ECO:0007669"/>
    <property type="project" value="TreeGrafter"/>
</dbReference>
<feature type="compositionally biased region" description="Low complexity" evidence="9">
    <location>
        <begin position="25"/>
        <end position="39"/>
    </location>
</feature>
<feature type="compositionally biased region" description="Low complexity" evidence="9">
    <location>
        <begin position="194"/>
        <end position="203"/>
    </location>
</feature>
<dbReference type="GO" id="GO:0005669">
    <property type="term" value="C:transcription factor TFIID complex"/>
    <property type="evidence" value="ECO:0007669"/>
    <property type="project" value="InterPro"/>
</dbReference>
<evidence type="ECO:0000256" key="2">
    <source>
        <dbReference type="ARBA" id="ARBA00006178"/>
    </source>
</evidence>
<accession>A0A9P6WHJ4</accession>
<comment type="subcellular location">
    <subcellularLocation>
        <location evidence="1">Nucleus</location>
    </subcellularLocation>
</comment>
<dbReference type="GO" id="GO:0003677">
    <property type="term" value="F:DNA binding"/>
    <property type="evidence" value="ECO:0007669"/>
    <property type="project" value="TreeGrafter"/>
</dbReference>
<evidence type="ECO:0000256" key="6">
    <source>
        <dbReference type="ARBA" id="ARBA00023242"/>
    </source>
</evidence>
<evidence type="ECO:0000313" key="12">
    <source>
        <dbReference type="Proteomes" id="UP000697127"/>
    </source>
</evidence>
<dbReference type="InterPro" id="IPR007900">
    <property type="entry name" value="TAF4_C"/>
</dbReference>
<keyword evidence="12" id="KW-1185">Reference proteome</keyword>
<protein>
    <recommendedName>
        <fullName evidence="3">Transcription initiation factor TFIID subunit 4</fullName>
    </recommendedName>
    <alternativeName>
        <fullName evidence="8">TBP-associated factor 4</fullName>
    </alternativeName>
</protein>
<feature type="region of interest" description="Disordered" evidence="9">
    <location>
        <begin position="175"/>
        <end position="203"/>
    </location>
</feature>
<sequence length="332" mass="36331">MSAAGTPTDVTNLEIPNTSSATPGPESTPATAPTISTTTAPASATATFSAQVQAITVPTVAATATATTTQKKKPSNKSLQSENHEVLSDAVAASGVNIRAEEEAMVGGLSISKRQIEQNSFLKQGQLEWFMNKTLEEQGIKAVITDHEVSNLISASCEHYMTQILSDTIVMMRHRRHSSGVVKKSNKKKKSSKSSRSLIGSNSGIGSKSELSIALRDIASKHKEREEKRQRRRIFLGLEEEKPEEDLIQDHKQTNLTASLMMSGSKKKKYSWMQSTNTNSTNSINSRGDNGIRYREAREEQAVVLRDLIAALENRRIGVSNTLLKGYTRLRD</sequence>
<keyword evidence="5" id="KW-0804">Transcription</keyword>
<evidence type="ECO:0000256" key="9">
    <source>
        <dbReference type="SAM" id="MobiDB-lite"/>
    </source>
</evidence>
<evidence type="ECO:0000256" key="1">
    <source>
        <dbReference type="ARBA" id="ARBA00004123"/>
    </source>
</evidence>
<evidence type="ECO:0000313" key="11">
    <source>
        <dbReference type="EMBL" id="KAG0686996.1"/>
    </source>
</evidence>
<proteinExistence type="inferred from homology"/>
<comment type="function">
    <text evidence="7">Functions as a component of the DNA-binding general transcription factor complex TFIID. Binding of TFIID to a promoter (with or without TATA element) is the initial step in pre-initiation complex (PIC) formation. TFIID plays a key role in the regulation of gene expression by RNA polymerase II through different activities such as transcription activator interaction, core promoter recognition and selectivity, TFIIA and TFIIB interaction, chromatin modification (histone acetylation by TAF1), facilitation of DNA opening and initiation of transcription.</text>
</comment>
<dbReference type="EMBL" id="PUHW01000335">
    <property type="protein sequence ID" value="KAG0686996.1"/>
    <property type="molecule type" value="Genomic_DNA"/>
</dbReference>
<dbReference type="InterPro" id="IPR045144">
    <property type="entry name" value="TAF4"/>
</dbReference>
<dbReference type="PANTHER" id="PTHR15138:SF14">
    <property type="entry name" value="TRANSCRIPTION INITIATION FACTOR TFIID SUBUNIT 4"/>
    <property type="match status" value="1"/>
</dbReference>
<dbReference type="Proteomes" id="UP000697127">
    <property type="component" value="Unassembled WGS sequence"/>
</dbReference>
<gene>
    <name evidence="11" type="ORF">C6P40_003050</name>
</gene>
<keyword evidence="4" id="KW-0805">Transcription regulation</keyword>
<dbReference type="GO" id="GO:0006367">
    <property type="term" value="P:transcription initiation at RNA polymerase II promoter"/>
    <property type="evidence" value="ECO:0007669"/>
    <property type="project" value="TreeGrafter"/>
</dbReference>
<name>A0A9P6WHJ4_9ASCO</name>
<feature type="region of interest" description="Disordered" evidence="9">
    <location>
        <begin position="1"/>
        <end position="39"/>
    </location>
</feature>
<dbReference type="PANTHER" id="PTHR15138">
    <property type="entry name" value="TRANSCRIPTION INITIATION FACTOR TFIID SUBUNIT 4"/>
    <property type="match status" value="1"/>
</dbReference>
<evidence type="ECO:0000256" key="7">
    <source>
        <dbReference type="ARBA" id="ARBA00025346"/>
    </source>
</evidence>
<comment type="caution">
    <text evidence="11">The sequence shown here is derived from an EMBL/GenBank/DDBJ whole genome shotgun (WGS) entry which is preliminary data.</text>
</comment>
<evidence type="ECO:0000256" key="8">
    <source>
        <dbReference type="ARBA" id="ARBA00031747"/>
    </source>
</evidence>
<dbReference type="AlphaFoldDB" id="A0A9P6WHJ4"/>
<comment type="similarity">
    <text evidence="2">Belongs to the TAF4 family.</text>
</comment>
<feature type="compositionally biased region" description="Polar residues" evidence="9">
    <location>
        <begin position="8"/>
        <end position="22"/>
    </location>
</feature>
<organism evidence="11 12">
    <name type="scientific">Pichia californica</name>
    <dbReference type="NCBI Taxonomy" id="460514"/>
    <lineage>
        <taxon>Eukaryota</taxon>
        <taxon>Fungi</taxon>
        <taxon>Dikarya</taxon>
        <taxon>Ascomycota</taxon>
        <taxon>Saccharomycotina</taxon>
        <taxon>Pichiomycetes</taxon>
        <taxon>Pichiales</taxon>
        <taxon>Pichiaceae</taxon>
        <taxon>Pichia</taxon>
    </lineage>
</organism>
<evidence type="ECO:0000256" key="4">
    <source>
        <dbReference type="ARBA" id="ARBA00023015"/>
    </source>
</evidence>
<evidence type="ECO:0000256" key="5">
    <source>
        <dbReference type="ARBA" id="ARBA00023163"/>
    </source>
</evidence>
<dbReference type="Pfam" id="PF05236">
    <property type="entry name" value="TAF4"/>
    <property type="match status" value="1"/>
</dbReference>
<keyword evidence="6" id="KW-0539">Nucleus</keyword>
<feature type="domain" description="Transcription initiation factor TFIID component TAF4 C-terminal" evidence="10">
    <location>
        <begin position="87"/>
        <end position="327"/>
    </location>
</feature>
<evidence type="ECO:0000259" key="10">
    <source>
        <dbReference type="Pfam" id="PF05236"/>
    </source>
</evidence>